<gene>
    <name evidence="1" type="ORF">ASPCADRAFT_126087</name>
</gene>
<proteinExistence type="predicted"/>
<dbReference type="AlphaFoldDB" id="A0A1R3S2Y3"/>
<dbReference type="EMBL" id="KV907493">
    <property type="protein sequence ID" value="OOG01084.1"/>
    <property type="molecule type" value="Genomic_DNA"/>
</dbReference>
<organism evidence="1 2">
    <name type="scientific">Aspergillus carbonarius (strain ITEM 5010)</name>
    <dbReference type="NCBI Taxonomy" id="602072"/>
    <lineage>
        <taxon>Eukaryota</taxon>
        <taxon>Fungi</taxon>
        <taxon>Dikarya</taxon>
        <taxon>Ascomycota</taxon>
        <taxon>Pezizomycotina</taxon>
        <taxon>Eurotiomycetes</taxon>
        <taxon>Eurotiomycetidae</taxon>
        <taxon>Eurotiales</taxon>
        <taxon>Aspergillaceae</taxon>
        <taxon>Aspergillus</taxon>
        <taxon>Aspergillus subgen. Circumdati</taxon>
    </lineage>
</organism>
<evidence type="ECO:0000313" key="1">
    <source>
        <dbReference type="EMBL" id="OOG01084.1"/>
    </source>
</evidence>
<sequence>MDIFGTVVTSVNIIIKFLSASAAYSDDAESLLHRFNWDLRVVNKIIEYFEERRRQNAKHELSDEDEELLANTARYLTKLASKVAGSMGKIQSSGFLQRGRNQILWIARRTELQELEAELREWSNRFDIKLLALPNEFKFVLPASEGSDAPTLPVVRANIQLQEFLALPREIREEKAREMMGNEPDWGLSLSDALEFPEYPPMPLTVDDE</sequence>
<keyword evidence="2" id="KW-1185">Reference proteome</keyword>
<dbReference type="OrthoDB" id="1911848at2759"/>
<dbReference type="VEuPathDB" id="FungiDB:ASPCADRAFT_126087"/>
<evidence type="ECO:0000313" key="2">
    <source>
        <dbReference type="Proteomes" id="UP000188318"/>
    </source>
</evidence>
<reference evidence="2" key="1">
    <citation type="journal article" date="2017" name="Genome Biol.">
        <title>Comparative genomics reveals high biological diversity and specific adaptations in the industrially and medically important fungal genus Aspergillus.</title>
        <authorList>
            <person name="de Vries R.P."/>
            <person name="Riley R."/>
            <person name="Wiebenga A."/>
            <person name="Aguilar-Osorio G."/>
            <person name="Amillis S."/>
            <person name="Uchima C.A."/>
            <person name="Anderluh G."/>
            <person name="Asadollahi M."/>
            <person name="Askin M."/>
            <person name="Barry K."/>
            <person name="Battaglia E."/>
            <person name="Bayram O."/>
            <person name="Benocci T."/>
            <person name="Braus-Stromeyer S.A."/>
            <person name="Caldana C."/>
            <person name="Canovas D."/>
            <person name="Cerqueira G.C."/>
            <person name="Chen F."/>
            <person name="Chen W."/>
            <person name="Choi C."/>
            <person name="Clum A."/>
            <person name="Dos Santos R.A."/>
            <person name="Damasio A.R."/>
            <person name="Diallinas G."/>
            <person name="Emri T."/>
            <person name="Fekete E."/>
            <person name="Flipphi M."/>
            <person name="Freyberg S."/>
            <person name="Gallo A."/>
            <person name="Gournas C."/>
            <person name="Habgood R."/>
            <person name="Hainaut M."/>
            <person name="Harispe M.L."/>
            <person name="Henrissat B."/>
            <person name="Hilden K.S."/>
            <person name="Hope R."/>
            <person name="Hossain A."/>
            <person name="Karabika E."/>
            <person name="Karaffa L."/>
            <person name="Karanyi Z."/>
            <person name="Krasevec N."/>
            <person name="Kuo A."/>
            <person name="Kusch H."/>
            <person name="LaButti K."/>
            <person name="Lagendijk E.L."/>
            <person name="Lapidus A."/>
            <person name="Levasseur A."/>
            <person name="Lindquist E."/>
            <person name="Lipzen A."/>
            <person name="Logrieco A.F."/>
            <person name="MacCabe A."/>
            <person name="Maekelae M.R."/>
            <person name="Malavazi I."/>
            <person name="Melin P."/>
            <person name="Meyer V."/>
            <person name="Mielnichuk N."/>
            <person name="Miskei M."/>
            <person name="Molnar A.P."/>
            <person name="Mule G."/>
            <person name="Ngan C.Y."/>
            <person name="Orejas M."/>
            <person name="Orosz E."/>
            <person name="Ouedraogo J.P."/>
            <person name="Overkamp K.M."/>
            <person name="Park H.-S."/>
            <person name="Perrone G."/>
            <person name="Piumi F."/>
            <person name="Punt P.J."/>
            <person name="Ram A.F."/>
            <person name="Ramon A."/>
            <person name="Rauscher S."/>
            <person name="Record E."/>
            <person name="Riano-Pachon D.M."/>
            <person name="Robert V."/>
            <person name="Roehrig J."/>
            <person name="Ruller R."/>
            <person name="Salamov A."/>
            <person name="Salih N.S."/>
            <person name="Samson R.A."/>
            <person name="Sandor E."/>
            <person name="Sanguinetti M."/>
            <person name="Schuetze T."/>
            <person name="Sepcic K."/>
            <person name="Shelest E."/>
            <person name="Sherlock G."/>
            <person name="Sophianopoulou V."/>
            <person name="Squina F.M."/>
            <person name="Sun H."/>
            <person name="Susca A."/>
            <person name="Todd R.B."/>
            <person name="Tsang A."/>
            <person name="Unkles S.E."/>
            <person name="van de Wiele N."/>
            <person name="van Rossen-Uffink D."/>
            <person name="Oliveira J.V."/>
            <person name="Vesth T.C."/>
            <person name="Visser J."/>
            <person name="Yu J.-H."/>
            <person name="Zhou M."/>
            <person name="Andersen M.R."/>
            <person name="Archer D.B."/>
            <person name="Baker S.E."/>
            <person name="Benoit I."/>
            <person name="Brakhage A.A."/>
            <person name="Braus G.H."/>
            <person name="Fischer R."/>
            <person name="Frisvad J.C."/>
            <person name="Goldman G.H."/>
            <person name="Houbraken J."/>
            <person name="Oakley B."/>
            <person name="Pocsi I."/>
            <person name="Scazzocchio C."/>
            <person name="Seiboth B."/>
            <person name="vanKuyk P.A."/>
            <person name="Wortman J."/>
            <person name="Dyer P.S."/>
            <person name="Grigoriev I.V."/>
        </authorList>
    </citation>
    <scope>NUCLEOTIDE SEQUENCE [LARGE SCALE GENOMIC DNA]</scope>
    <source>
        <strain evidence="2">ITEM 5010</strain>
    </source>
</reference>
<name>A0A1R3S2Y3_ASPC5</name>
<dbReference type="STRING" id="602072.A0A1R3S2Y3"/>
<dbReference type="Proteomes" id="UP000188318">
    <property type="component" value="Unassembled WGS sequence"/>
</dbReference>
<accession>A0A1R3S2Y3</accession>
<protein>
    <submittedName>
        <fullName evidence="1">Uncharacterized protein</fullName>
    </submittedName>
</protein>